<feature type="chain" id="PRO_5009318366" evidence="2">
    <location>
        <begin position="19"/>
        <end position="437"/>
    </location>
</feature>
<evidence type="ECO:0000313" key="3">
    <source>
        <dbReference type="WBParaSite" id="maker-PairedContig_455-snap-gene-0.6-mRNA-1"/>
    </source>
</evidence>
<evidence type="ECO:0000256" key="2">
    <source>
        <dbReference type="SAM" id="SignalP"/>
    </source>
</evidence>
<dbReference type="AlphaFoldDB" id="A0A1I8ETK5"/>
<sequence length="437" mass="49858">MKLFKITLVVMLMQIIEADIQEDVNEKIMNENLTLWDDCEEIMELDESVEQQTVSEIPAVKISRNTKASRNTESSSITNDKFFDTKTSNSEDTSIAMNFTTIFPNSKMTYPSSEKIEATNLFILPETISKVEHNDLEISTSMPSVISGSLKPFSSSVSLANEMDKMNISTTPNVISLTINDIMNASFNSKIDETFELQLSMDKSDGRNESEISIIDSIYLTEEESITFCQKTLACEKKLKWHELMCQRQYAYPNLIIVPETKLFDMSVQSEFITNSEVTNVMESVSKACLRPITSDILRQLSKLLHKMELSRKLCMRQTVSSQNPLPIHNKTICEEMVTDDILNGTNDVDKCKFNNLKTRQNAFDYCKAITAPMRKKCTSLRQCCPNYASCTELMMQMNTSRKYEELLRHTKQIQSNCEKKIMATLQTLHSAFLPFA</sequence>
<keyword evidence="2" id="KW-0732">Signal</keyword>
<name>A0A1I8ETK5_WUCBA</name>
<proteinExistence type="predicted"/>
<feature type="signal peptide" evidence="2">
    <location>
        <begin position="1"/>
        <end position="18"/>
    </location>
</feature>
<accession>A0A1I8ETK5</accession>
<evidence type="ECO:0000256" key="1">
    <source>
        <dbReference type="SAM" id="MobiDB-lite"/>
    </source>
</evidence>
<dbReference type="WBParaSite" id="maker-PairedContig_455-snap-gene-0.6-mRNA-1">
    <property type="protein sequence ID" value="maker-PairedContig_455-snap-gene-0.6-mRNA-1"/>
    <property type="gene ID" value="maker-PairedContig_455-snap-gene-0.6"/>
</dbReference>
<protein>
    <submittedName>
        <fullName evidence="3">Uncharacterized protein</fullName>
    </submittedName>
</protein>
<reference evidence="3" key="1">
    <citation type="submission" date="2016-11" db="UniProtKB">
        <authorList>
            <consortium name="WormBaseParasite"/>
        </authorList>
    </citation>
    <scope>IDENTIFICATION</scope>
    <source>
        <strain evidence="3">pt0022</strain>
    </source>
</reference>
<feature type="region of interest" description="Disordered" evidence="1">
    <location>
        <begin position="65"/>
        <end position="88"/>
    </location>
</feature>
<organism evidence="3">
    <name type="scientific">Wuchereria bancrofti</name>
    <dbReference type="NCBI Taxonomy" id="6293"/>
    <lineage>
        <taxon>Eukaryota</taxon>
        <taxon>Metazoa</taxon>
        <taxon>Ecdysozoa</taxon>
        <taxon>Nematoda</taxon>
        <taxon>Chromadorea</taxon>
        <taxon>Rhabditida</taxon>
        <taxon>Spirurina</taxon>
        <taxon>Spiruromorpha</taxon>
        <taxon>Filarioidea</taxon>
        <taxon>Onchocercidae</taxon>
        <taxon>Wuchereria</taxon>
    </lineage>
</organism>